<comment type="caution">
    <text evidence="2">The sequence shown here is derived from an EMBL/GenBank/DDBJ whole genome shotgun (WGS) entry which is preliminary data.</text>
</comment>
<gene>
    <name evidence="2" type="ORF">ACE1CC_16725</name>
</gene>
<dbReference type="Proteomes" id="UP001576774">
    <property type="component" value="Unassembled WGS sequence"/>
</dbReference>
<reference evidence="2 3" key="1">
    <citation type="submission" date="2024-09" db="EMBL/GenBank/DDBJ databases">
        <title>Floridaenema gen nov. (Aerosakkonemataceae, Aerosakkonematales ord. nov., Cyanobacteria) from benthic tropical and subtropical fresh waters, with the description of four new species.</title>
        <authorList>
            <person name="Moretto J.A."/>
            <person name="Berthold D.E."/>
            <person name="Lefler F.W."/>
            <person name="Huang I.-S."/>
            <person name="Laughinghouse H. IV."/>
        </authorList>
    </citation>
    <scope>NUCLEOTIDE SEQUENCE [LARGE SCALE GENOMIC DNA]</scope>
    <source>
        <strain evidence="2 3">BLCC-F46</strain>
    </source>
</reference>
<dbReference type="EMBL" id="JBHFNQ010000125">
    <property type="protein sequence ID" value="MFB2878498.1"/>
    <property type="molecule type" value="Genomic_DNA"/>
</dbReference>
<feature type="chain" id="PRO_5045533200" evidence="1">
    <location>
        <begin position="19"/>
        <end position="172"/>
    </location>
</feature>
<dbReference type="RefSeq" id="WP_413271568.1">
    <property type="nucleotide sequence ID" value="NZ_JBHFNQ010000125.1"/>
</dbReference>
<keyword evidence="3" id="KW-1185">Reference proteome</keyword>
<keyword evidence="1" id="KW-0732">Signal</keyword>
<sequence>MKLIRKFAAISTICLVFAGSDWQVAQGQQRTTSLFSTGCVRRQGMDSSQRDISIGRQAFTEISYAYDTWSPLITCRIRPAGSQARFKTLRLAFGISDDEKANKPVDINVYLDGNLAASRSLSVGEKSLLLLDVSKISSVAIEIPSNNDSEGTRISFVQALLEPISSSPGRRQ</sequence>
<evidence type="ECO:0000313" key="3">
    <source>
        <dbReference type="Proteomes" id="UP001576774"/>
    </source>
</evidence>
<proteinExistence type="predicted"/>
<name>A0ABV4X6T4_9CYAN</name>
<accession>A0ABV4X6T4</accession>
<evidence type="ECO:0000313" key="2">
    <source>
        <dbReference type="EMBL" id="MFB2878498.1"/>
    </source>
</evidence>
<evidence type="ECO:0000256" key="1">
    <source>
        <dbReference type="SAM" id="SignalP"/>
    </source>
</evidence>
<protein>
    <submittedName>
        <fullName evidence="2">Uncharacterized protein</fullName>
    </submittedName>
</protein>
<feature type="signal peptide" evidence="1">
    <location>
        <begin position="1"/>
        <end position="18"/>
    </location>
</feature>
<organism evidence="2 3">
    <name type="scientific">Floridaenema aerugineum BLCC-F46</name>
    <dbReference type="NCBI Taxonomy" id="3153654"/>
    <lineage>
        <taxon>Bacteria</taxon>
        <taxon>Bacillati</taxon>
        <taxon>Cyanobacteriota</taxon>
        <taxon>Cyanophyceae</taxon>
        <taxon>Oscillatoriophycideae</taxon>
        <taxon>Aerosakkonematales</taxon>
        <taxon>Aerosakkonemataceae</taxon>
        <taxon>Floridanema</taxon>
        <taxon>Floridanema aerugineum</taxon>
    </lineage>
</organism>